<dbReference type="RefSeq" id="WP_130538946.1">
    <property type="nucleotide sequence ID" value="NZ_CP042431.1"/>
</dbReference>
<dbReference type="GO" id="GO:0016989">
    <property type="term" value="F:sigma factor antagonist activity"/>
    <property type="evidence" value="ECO:0007669"/>
    <property type="project" value="TreeGrafter"/>
</dbReference>
<dbReference type="Pfam" id="PF04773">
    <property type="entry name" value="FecR"/>
    <property type="match status" value="1"/>
</dbReference>
<protein>
    <submittedName>
        <fullName evidence="4">FecR family protein</fullName>
    </submittedName>
</protein>
<sequence length="391" mass="42980">MKNWQELLDGYLNNNLTSAELEMFLQQADDHSDSIAGTIGELLASGELQGEGDPLLRNKLLEQLLEKIDQPVEPPVRKISFLRKPWVRAAAVVLLTASLVALTWFLKDRSEENIPADRPAIVQDAAPAREGAILTLADGRSLLLDSLPNGIVTTDGNTKIELENGQISYSHEKDTAGTVRFNTMQTPRGRTFHIQLPDGTMAWLNAASSITYPVQFKGKERNVSVQGEVYFEVAKNASMPFRVTVNDRTTVEVLGTHFNVNAYADEPLISTTLLEGSVRVVSGNSVILKPGEVASQSNSGAASVIRVQPADTDAVMAWKNNRFHFNHTDIPTIMRQLARWYDVDIVYEGAVPTGHFNGKPSRNLSASQVLTLLQHIGVNCRIEGKKIIVAE</sequence>
<proteinExistence type="predicted"/>
<dbReference type="PANTHER" id="PTHR30273">
    <property type="entry name" value="PERIPLASMIC SIGNAL SENSOR AND SIGMA FACTOR ACTIVATOR FECR-RELATED"/>
    <property type="match status" value="1"/>
</dbReference>
<name>A0A4Q7N1M5_9BACT</name>
<comment type="caution">
    <text evidence="4">The sequence shown here is derived from an EMBL/GenBank/DDBJ whole genome shotgun (WGS) entry which is preliminary data.</text>
</comment>
<keyword evidence="1" id="KW-1133">Transmembrane helix</keyword>
<dbReference type="AlphaFoldDB" id="A0A4Q7N1M5"/>
<dbReference type="Gene3D" id="3.55.50.30">
    <property type="match status" value="1"/>
</dbReference>
<gene>
    <name evidence="4" type="ORF">EV199_0332</name>
</gene>
<feature type="transmembrane region" description="Helical" evidence="1">
    <location>
        <begin position="86"/>
        <end position="106"/>
    </location>
</feature>
<dbReference type="Pfam" id="PF16344">
    <property type="entry name" value="FecR_C"/>
    <property type="match status" value="1"/>
</dbReference>
<dbReference type="PANTHER" id="PTHR30273:SF2">
    <property type="entry name" value="PROTEIN FECR"/>
    <property type="match status" value="1"/>
</dbReference>
<dbReference type="EMBL" id="SGXA01000001">
    <property type="protein sequence ID" value="RZS74484.1"/>
    <property type="molecule type" value="Genomic_DNA"/>
</dbReference>
<feature type="domain" description="FecR protein" evidence="2">
    <location>
        <begin position="183"/>
        <end position="279"/>
    </location>
</feature>
<feature type="domain" description="Protein FecR C-terminal" evidence="3">
    <location>
        <begin position="322"/>
        <end position="389"/>
    </location>
</feature>
<dbReference type="Gene3D" id="2.60.120.1440">
    <property type="match status" value="1"/>
</dbReference>
<keyword evidence="5" id="KW-1185">Reference proteome</keyword>
<keyword evidence="1" id="KW-0812">Transmembrane</keyword>
<dbReference type="Proteomes" id="UP000293874">
    <property type="component" value="Unassembled WGS sequence"/>
</dbReference>
<dbReference type="OrthoDB" id="622631at2"/>
<evidence type="ECO:0000313" key="5">
    <source>
        <dbReference type="Proteomes" id="UP000293874"/>
    </source>
</evidence>
<keyword evidence="1" id="KW-0472">Membrane</keyword>
<dbReference type="InterPro" id="IPR032508">
    <property type="entry name" value="FecR_C"/>
</dbReference>
<evidence type="ECO:0000313" key="4">
    <source>
        <dbReference type="EMBL" id="RZS74484.1"/>
    </source>
</evidence>
<accession>A0A4Q7N1M5</accession>
<dbReference type="InterPro" id="IPR006860">
    <property type="entry name" value="FecR"/>
</dbReference>
<organism evidence="4 5">
    <name type="scientific">Pseudobacter ginsenosidimutans</name>
    <dbReference type="NCBI Taxonomy" id="661488"/>
    <lineage>
        <taxon>Bacteria</taxon>
        <taxon>Pseudomonadati</taxon>
        <taxon>Bacteroidota</taxon>
        <taxon>Chitinophagia</taxon>
        <taxon>Chitinophagales</taxon>
        <taxon>Chitinophagaceae</taxon>
        <taxon>Pseudobacter</taxon>
    </lineage>
</organism>
<evidence type="ECO:0000256" key="1">
    <source>
        <dbReference type="SAM" id="Phobius"/>
    </source>
</evidence>
<evidence type="ECO:0000259" key="2">
    <source>
        <dbReference type="Pfam" id="PF04773"/>
    </source>
</evidence>
<evidence type="ECO:0000259" key="3">
    <source>
        <dbReference type="Pfam" id="PF16344"/>
    </source>
</evidence>
<dbReference type="InterPro" id="IPR012373">
    <property type="entry name" value="Ferrdict_sens_TM"/>
</dbReference>
<reference evidence="4 5" key="1">
    <citation type="submission" date="2019-02" db="EMBL/GenBank/DDBJ databases">
        <title>Genomic Encyclopedia of Type Strains, Phase IV (KMG-IV): sequencing the most valuable type-strain genomes for metagenomic binning, comparative biology and taxonomic classification.</title>
        <authorList>
            <person name="Goeker M."/>
        </authorList>
    </citation>
    <scope>NUCLEOTIDE SEQUENCE [LARGE SCALE GENOMIC DNA]</scope>
    <source>
        <strain evidence="4 5">DSM 18116</strain>
    </source>
</reference>